<evidence type="ECO:0000256" key="7">
    <source>
        <dbReference type="RuleBase" id="RU003942"/>
    </source>
</evidence>
<evidence type="ECO:0000256" key="5">
    <source>
        <dbReference type="ARBA" id="ARBA00022989"/>
    </source>
</evidence>
<dbReference type="AlphaFoldDB" id="A0A4R4ZSC3"/>
<accession>A0A4R4ZSC3</accession>
<dbReference type="GO" id="GO:0005886">
    <property type="term" value="C:plasma membrane"/>
    <property type="evidence" value="ECO:0007669"/>
    <property type="project" value="UniProtKB-SubCell"/>
</dbReference>
<evidence type="ECO:0000256" key="3">
    <source>
        <dbReference type="ARBA" id="ARBA00022475"/>
    </source>
</evidence>
<sequence>MKKWLTLAAAIGSEVAATLSLKAALNHPVWYVLVIAGYVASFILIAACLQGGMKIGVAYGIWGAGGVTVTALLSAAIYGEPLTALMGLGIMLIIAGVLTVELGSQKAQRTEELKV</sequence>
<evidence type="ECO:0000313" key="9">
    <source>
        <dbReference type="EMBL" id="TDD60849.1"/>
    </source>
</evidence>
<feature type="transmembrane region" description="Helical" evidence="8">
    <location>
        <begin position="84"/>
        <end position="104"/>
    </location>
</feature>
<evidence type="ECO:0000256" key="1">
    <source>
        <dbReference type="ARBA" id="ARBA00004651"/>
    </source>
</evidence>
<evidence type="ECO:0000256" key="6">
    <source>
        <dbReference type="ARBA" id="ARBA00023136"/>
    </source>
</evidence>
<protein>
    <submittedName>
        <fullName evidence="9">QacE family quaternary ammonium compound efflux SMR transporter</fullName>
    </submittedName>
</protein>
<dbReference type="Pfam" id="PF00893">
    <property type="entry name" value="Multi_Drug_Res"/>
    <property type="match status" value="1"/>
</dbReference>
<evidence type="ECO:0000256" key="4">
    <source>
        <dbReference type="ARBA" id="ARBA00022692"/>
    </source>
</evidence>
<gene>
    <name evidence="9" type="ORF">E1263_09530</name>
</gene>
<evidence type="ECO:0000256" key="8">
    <source>
        <dbReference type="SAM" id="Phobius"/>
    </source>
</evidence>
<dbReference type="EMBL" id="SMKX01000020">
    <property type="protein sequence ID" value="TDD60849.1"/>
    <property type="molecule type" value="Genomic_DNA"/>
</dbReference>
<dbReference type="RefSeq" id="WP_132166837.1">
    <property type="nucleotide sequence ID" value="NZ_SMKX01000020.1"/>
</dbReference>
<keyword evidence="4 7" id="KW-0812">Transmembrane</keyword>
<dbReference type="InterPro" id="IPR000390">
    <property type="entry name" value="Small_drug/metabolite_transptr"/>
</dbReference>
<dbReference type="SUPFAM" id="SSF103481">
    <property type="entry name" value="Multidrug resistance efflux transporter EmrE"/>
    <property type="match status" value="1"/>
</dbReference>
<feature type="transmembrane region" description="Helical" evidence="8">
    <location>
        <begin position="56"/>
        <end position="78"/>
    </location>
</feature>
<reference evidence="9 10" key="1">
    <citation type="submission" date="2019-03" db="EMBL/GenBank/DDBJ databases">
        <title>Draft genome sequences of novel Actinobacteria.</title>
        <authorList>
            <person name="Sahin N."/>
            <person name="Ay H."/>
            <person name="Saygin H."/>
        </authorList>
    </citation>
    <scope>NUCLEOTIDE SEQUENCE [LARGE SCALE GENOMIC DNA]</scope>
    <source>
        <strain evidence="9 10">JCM 13523</strain>
    </source>
</reference>
<comment type="similarity">
    <text evidence="7">Belongs to the drug/metabolite transporter (DMT) superfamily. Small multidrug resistance (SMR) (TC 2.A.7.1) family.</text>
</comment>
<keyword evidence="3" id="KW-1003">Cell membrane</keyword>
<keyword evidence="5 8" id="KW-1133">Transmembrane helix</keyword>
<dbReference type="GO" id="GO:0015297">
    <property type="term" value="F:antiporter activity"/>
    <property type="evidence" value="ECO:0007669"/>
    <property type="project" value="TreeGrafter"/>
</dbReference>
<evidence type="ECO:0000256" key="2">
    <source>
        <dbReference type="ARBA" id="ARBA00022448"/>
    </source>
</evidence>
<dbReference type="OrthoDB" id="3175079at2"/>
<dbReference type="GO" id="GO:0015199">
    <property type="term" value="F:amino-acid betaine transmembrane transporter activity"/>
    <property type="evidence" value="ECO:0007669"/>
    <property type="project" value="TreeGrafter"/>
</dbReference>
<dbReference type="GO" id="GO:0031460">
    <property type="term" value="P:glycine betaine transport"/>
    <property type="evidence" value="ECO:0007669"/>
    <property type="project" value="TreeGrafter"/>
</dbReference>
<keyword evidence="10" id="KW-1185">Reference proteome</keyword>
<evidence type="ECO:0000313" key="10">
    <source>
        <dbReference type="Proteomes" id="UP000295124"/>
    </source>
</evidence>
<dbReference type="Gene3D" id="1.10.3730.20">
    <property type="match status" value="1"/>
</dbReference>
<dbReference type="InterPro" id="IPR045324">
    <property type="entry name" value="Small_multidrug_res"/>
</dbReference>
<name>A0A4R4ZSC3_9ACTN</name>
<proteinExistence type="inferred from homology"/>
<dbReference type="PANTHER" id="PTHR30561:SF1">
    <property type="entry name" value="MULTIDRUG TRANSPORTER EMRE"/>
    <property type="match status" value="1"/>
</dbReference>
<dbReference type="Proteomes" id="UP000295124">
    <property type="component" value="Unassembled WGS sequence"/>
</dbReference>
<comment type="caution">
    <text evidence="9">The sequence shown here is derived from an EMBL/GenBank/DDBJ whole genome shotgun (WGS) entry which is preliminary data.</text>
</comment>
<feature type="transmembrane region" description="Helical" evidence="8">
    <location>
        <begin position="30"/>
        <end position="49"/>
    </location>
</feature>
<dbReference type="PANTHER" id="PTHR30561">
    <property type="entry name" value="SMR FAMILY PROTON-DEPENDENT DRUG EFFLUX TRANSPORTER SUGE"/>
    <property type="match status" value="1"/>
</dbReference>
<comment type="subcellular location">
    <subcellularLocation>
        <location evidence="1 7">Cell membrane</location>
        <topology evidence="1 7">Multi-pass membrane protein</topology>
    </subcellularLocation>
</comment>
<keyword evidence="2" id="KW-0813">Transport</keyword>
<dbReference type="GO" id="GO:0015220">
    <property type="term" value="F:choline transmembrane transporter activity"/>
    <property type="evidence" value="ECO:0007669"/>
    <property type="project" value="TreeGrafter"/>
</dbReference>
<organism evidence="9 10">
    <name type="scientific">Kribbella antibiotica</name>
    <dbReference type="NCBI Taxonomy" id="190195"/>
    <lineage>
        <taxon>Bacteria</taxon>
        <taxon>Bacillati</taxon>
        <taxon>Actinomycetota</taxon>
        <taxon>Actinomycetes</taxon>
        <taxon>Propionibacteriales</taxon>
        <taxon>Kribbellaceae</taxon>
        <taxon>Kribbella</taxon>
    </lineage>
</organism>
<keyword evidence="6 8" id="KW-0472">Membrane</keyword>
<dbReference type="InterPro" id="IPR037185">
    <property type="entry name" value="EmrE-like"/>
</dbReference>